<gene>
    <name evidence="2" type="ORF">HSBAA_42150</name>
</gene>
<feature type="domain" description="DUF83" evidence="1">
    <location>
        <begin position="11"/>
        <end position="49"/>
    </location>
</feature>
<dbReference type="EMBL" id="AP019514">
    <property type="protein sequence ID" value="BBI62909.1"/>
    <property type="molecule type" value="Genomic_DNA"/>
</dbReference>
<protein>
    <recommendedName>
        <fullName evidence="1">DUF83 domain-containing protein</fullName>
    </recommendedName>
</protein>
<name>A0A455UF63_9GAMM</name>
<dbReference type="InterPro" id="IPR022765">
    <property type="entry name" value="Dna2/Cas4_DUF83"/>
</dbReference>
<accession>A0A455UF63</accession>
<dbReference type="KEGG" id="hsr:HSBAA_42150"/>
<evidence type="ECO:0000313" key="2">
    <source>
        <dbReference type="EMBL" id="BBI62909.1"/>
    </source>
</evidence>
<sequence length="73" mass="8371">MEEEARPIPLSALQHTLFCPRQCALIHVEQQWAENRYTAEGRLLHERADQLGASASPGRTLPWSCLWQVKSWA</sequence>
<organism evidence="2 3">
    <name type="scientific">Vreelandella sulfidaeris</name>
    <dbReference type="NCBI Taxonomy" id="115553"/>
    <lineage>
        <taxon>Bacteria</taxon>
        <taxon>Pseudomonadati</taxon>
        <taxon>Pseudomonadota</taxon>
        <taxon>Gammaproteobacteria</taxon>
        <taxon>Oceanospirillales</taxon>
        <taxon>Halomonadaceae</taxon>
        <taxon>Vreelandella</taxon>
    </lineage>
</organism>
<dbReference type="AlphaFoldDB" id="A0A455UF63"/>
<dbReference type="InterPro" id="IPR011604">
    <property type="entry name" value="PDDEXK-like_dom_sf"/>
</dbReference>
<evidence type="ECO:0000259" key="1">
    <source>
        <dbReference type="Pfam" id="PF01930"/>
    </source>
</evidence>
<evidence type="ECO:0000313" key="3">
    <source>
        <dbReference type="Proteomes" id="UP000320231"/>
    </source>
</evidence>
<dbReference type="Proteomes" id="UP000320231">
    <property type="component" value="Chromosome"/>
</dbReference>
<proteinExistence type="predicted"/>
<dbReference type="Gene3D" id="3.90.320.10">
    <property type="match status" value="1"/>
</dbReference>
<dbReference type="Pfam" id="PF01930">
    <property type="entry name" value="Cas_Cas4"/>
    <property type="match status" value="1"/>
</dbReference>
<reference evidence="2 3" key="1">
    <citation type="journal article" date="2019" name="Microbiol. Resour. Announc.">
        <title>Complete Genome Sequence of Halomonas sulfidaeris Strain Esulfide1 Isolated from a Metal Sulfide Rock at a Depth of 2,200 Meters, Obtained Using Nanopore Sequencing.</title>
        <authorList>
            <person name="Saito M."/>
            <person name="Nishigata A."/>
            <person name="Galipon J."/>
            <person name="Arakawa K."/>
        </authorList>
    </citation>
    <scope>NUCLEOTIDE SEQUENCE [LARGE SCALE GENOMIC DNA]</scope>
    <source>
        <strain evidence="2 3">ATCC BAA-803</strain>
    </source>
</reference>